<evidence type="ECO:0000313" key="4">
    <source>
        <dbReference type="Proteomes" id="UP000001542"/>
    </source>
</evidence>
<dbReference type="PANTHER" id="PTHR21481">
    <property type="entry name" value="PROTEIN CLEC16A"/>
    <property type="match status" value="1"/>
</dbReference>
<sequence length="540" mass="62612">MLYEAINLASTEYLAKPNDSTQASFFDAIDKIPEIFSKSTESFGTKLTKLKNSQFFSAIYQMLKSKISDNQQLQLLKLMDFLITTASKKEDIEFIFSNDLINTIISCKFNWSLQDNLLAYTSFLKNIATKLPTMNVNYIFTQYPYSLPLYLYSTIFLTNPDSIVVSAARFVILQLCNLKNPEINDYIDYHIPTQQLEKLVSIDEIESIDYIIDLLRVAPLRFTKSIEKYVKNKLNSSGPEYMVICFQNFMDSPLKSMIIQTLNEKLLQYDYSQILNLGILLYSVENKYMTLDTAIQLGFIAIEKFEFVQLFAPITLLNPKPLVSEILIKLSTTRFNALVLTICLKIWEKIYKNQPFFLYDILQAIVKEMKKNLSMKLVRAFIEREEVNIRTDLNFIKENVNYPDYNWNSGNLAPLIDVLLALQLSISRWTKIPISFQFPEINFEIPEISFSTSTNNSITISSSFLSIDNTKIELMRFDVKQGKTKRNLELVIFDRKKFGSLEKKSREIEFETTTIAEQFVEEVEKRQLNNIRVLLAGYGC</sequence>
<proteinExistence type="predicted"/>
<dbReference type="GO" id="GO:0007034">
    <property type="term" value="P:vacuolar transport"/>
    <property type="evidence" value="ECO:0000318"/>
    <property type="project" value="GO_Central"/>
</dbReference>
<reference evidence="3" key="1">
    <citation type="submission" date="2006-10" db="EMBL/GenBank/DDBJ databases">
        <authorList>
            <person name="Amadeo P."/>
            <person name="Zhao Q."/>
            <person name="Wortman J."/>
            <person name="Fraser-Liggett C."/>
            <person name="Carlton J."/>
        </authorList>
    </citation>
    <scope>NUCLEOTIDE SEQUENCE</scope>
    <source>
        <strain evidence="3">G3</strain>
    </source>
</reference>
<keyword evidence="1" id="KW-0072">Autophagy</keyword>
<dbReference type="InParanoid" id="A2E6I5"/>
<dbReference type="GO" id="GO:0006914">
    <property type="term" value="P:autophagy"/>
    <property type="evidence" value="ECO:0007669"/>
    <property type="project" value="UniProtKB-KW"/>
</dbReference>
<dbReference type="OrthoDB" id="294052at2759"/>
<evidence type="ECO:0000313" key="3">
    <source>
        <dbReference type="EMBL" id="EAY11690.1"/>
    </source>
</evidence>
<dbReference type="EMBL" id="DS113314">
    <property type="protein sequence ID" value="EAY11690.1"/>
    <property type="molecule type" value="Genomic_DNA"/>
</dbReference>
<dbReference type="VEuPathDB" id="TrichDB:TVAGG3_0975210"/>
<reference evidence="3" key="2">
    <citation type="journal article" date="2007" name="Science">
        <title>Draft genome sequence of the sexually transmitted pathogen Trichomonas vaginalis.</title>
        <authorList>
            <person name="Carlton J.M."/>
            <person name="Hirt R.P."/>
            <person name="Silva J.C."/>
            <person name="Delcher A.L."/>
            <person name="Schatz M."/>
            <person name="Zhao Q."/>
            <person name="Wortman J.R."/>
            <person name="Bidwell S.L."/>
            <person name="Alsmark U.C.M."/>
            <person name="Besteiro S."/>
            <person name="Sicheritz-Ponten T."/>
            <person name="Noel C.J."/>
            <person name="Dacks J.B."/>
            <person name="Foster P.G."/>
            <person name="Simillion C."/>
            <person name="Van de Peer Y."/>
            <person name="Miranda-Saavedra D."/>
            <person name="Barton G.J."/>
            <person name="Westrop G.D."/>
            <person name="Mueller S."/>
            <person name="Dessi D."/>
            <person name="Fiori P.L."/>
            <person name="Ren Q."/>
            <person name="Paulsen I."/>
            <person name="Zhang H."/>
            <person name="Bastida-Corcuera F.D."/>
            <person name="Simoes-Barbosa A."/>
            <person name="Brown M.T."/>
            <person name="Hayes R.D."/>
            <person name="Mukherjee M."/>
            <person name="Okumura C.Y."/>
            <person name="Schneider R."/>
            <person name="Smith A.J."/>
            <person name="Vanacova S."/>
            <person name="Villalvazo M."/>
            <person name="Haas B.J."/>
            <person name="Pertea M."/>
            <person name="Feldblyum T.V."/>
            <person name="Utterback T.R."/>
            <person name="Shu C.L."/>
            <person name="Osoegawa K."/>
            <person name="de Jong P.J."/>
            <person name="Hrdy I."/>
            <person name="Horvathova L."/>
            <person name="Zubacova Z."/>
            <person name="Dolezal P."/>
            <person name="Malik S.B."/>
            <person name="Logsdon J.M. Jr."/>
            <person name="Henze K."/>
            <person name="Gupta A."/>
            <person name="Wang C.C."/>
            <person name="Dunne R.L."/>
            <person name="Upcroft J.A."/>
            <person name="Upcroft P."/>
            <person name="White O."/>
            <person name="Salzberg S.L."/>
            <person name="Tang P."/>
            <person name="Chiu C.-H."/>
            <person name="Lee Y.-S."/>
            <person name="Embley T.M."/>
            <person name="Coombs G.H."/>
            <person name="Mottram J.C."/>
            <person name="Tachezy J."/>
            <person name="Fraser-Liggett C.M."/>
            <person name="Johnson P.J."/>
        </authorList>
    </citation>
    <scope>NUCLEOTIDE SEQUENCE [LARGE SCALE GENOMIC DNA]</scope>
    <source>
        <strain evidence="3">G3</strain>
    </source>
</reference>
<protein>
    <recommendedName>
        <fullName evidence="2">FPL domain-containing protein</fullName>
    </recommendedName>
</protein>
<gene>
    <name evidence="3" type="ORF">TVAG_487920</name>
</gene>
<dbReference type="GO" id="GO:1901096">
    <property type="term" value="P:regulation of autophagosome maturation"/>
    <property type="evidence" value="ECO:0000318"/>
    <property type="project" value="GO_Central"/>
</dbReference>
<dbReference type="KEGG" id="tva:4769648"/>
<dbReference type="VEuPathDB" id="TrichDB:TVAG_487920"/>
<evidence type="ECO:0000256" key="1">
    <source>
        <dbReference type="ARBA" id="ARBA00023006"/>
    </source>
</evidence>
<accession>A2E6I5</accession>
<dbReference type="RefSeq" id="XP_001323913.1">
    <property type="nucleotide sequence ID" value="XM_001323878.1"/>
</dbReference>
<dbReference type="AlphaFoldDB" id="A2E6I5"/>
<dbReference type="PANTHER" id="PTHR21481:SF0">
    <property type="entry name" value="PROTEIN CLEC16A"/>
    <property type="match status" value="1"/>
</dbReference>
<keyword evidence="4" id="KW-1185">Reference proteome</keyword>
<feature type="domain" description="FPL" evidence="2">
    <location>
        <begin position="52"/>
        <end position="175"/>
    </location>
</feature>
<evidence type="ECO:0000259" key="2">
    <source>
        <dbReference type="Pfam" id="PF09758"/>
    </source>
</evidence>
<dbReference type="GO" id="GO:0005794">
    <property type="term" value="C:Golgi apparatus"/>
    <property type="evidence" value="ECO:0000318"/>
    <property type="project" value="GO_Central"/>
</dbReference>
<dbReference type="Pfam" id="PF09758">
    <property type="entry name" value="FPL"/>
    <property type="match status" value="1"/>
</dbReference>
<dbReference type="InterPro" id="IPR039272">
    <property type="entry name" value="CLEC16A/TT9"/>
</dbReference>
<organism evidence="3 4">
    <name type="scientific">Trichomonas vaginalis (strain ATCC PRA-98 / G3)</name>
    <dbReference type="NCBI Taxonomy" id="412133"/>
    <lineage>
        <taxon>Eukaryota</taxon>
        <taxon>Metamonada</taxon>
        <taxon>Parabasalia</taxon>
        <taxon>Trichomonadida</taxon>
        <taxon>Trichomonadidae</taxon>
        <taxon>Trichomonas</taxon>
    </lineage>
</organism>
<dbReference type="GO" id="GO:0016197">
    <property type="term" value="P:endosomal transport"/>
    <property type="evidence" value="ECO:0000318"/>
    <property type="project" value="GO_Central"/>
</dbReference>
<dbReference type="STRING" id="5722.A2E6I5"/>
<dbReference type="InterPro" id="IPR019155">
    <property type="entry name" value="CLEC16A/TT9_N"/>
</dbReference>
<dbReference type="Proteomes" id="UP000001542">
    <property type="component" value="Unassembled WGS sequence"/>
</dbReference>
<name>A2E6I5_TRIV3</name>